<proteinExistence type="predicted"/>
<dbReference type="AlphaFoldDB" id="A0A086CHA5"/>
<evidence type="ECO:0000313" key="4">
    <source>
        <dbReference type="Proteomes" id="UP000028922"/>
    </source>
</evidence>
<keyword evidence="1" id="KW-0665">Pyrimidine biosynthesis</keyword>
<dbReference type="GO" id="GO:0006221">
    <property type="term" value="P:pyrimidine nucleotide biosynthetic process"/>
    <property type="evidence" value="ECO:0007669"/>
    <property type="project" value="UniProtKB-KW"/>
</dbReference>
<dbReference type="EMBL" id="JPSP01000005">
    <property type="protein sequence ID" value="KFF41569.1"/>
    <property type="molecule type" value="Genomic_DNA"/>
</dbReference>
<dbReference type="GO" id="GO:0006145">
    <property type="term" value="P:purine nucleobase catabolic process"/>
    <property type="evidence" value="ECO:0007669"/>
    <property type="project" value="TreeGrafter"/>
</dbReference>
<sequence length="422" mass="46778">MITYSLTLLRQIQVLDPVANTHSICDVLLDREKILKIDHHLNEDFSEVKIINGKDLIFAPGLIDLYSYSEEPGYETRETLDTLAASAIAGGFTRVGILPQTIPSVDNLTSLPYLQQRAKQISSVKLNFWGNLTKDAKGKQMAELQELAMNGVLGFTDNREIENLGMLWRLLEYLKPLGKPIALVPDCFSLRGDGVIREGFSSISCGLQVNPSITESTAVAAILEIVDATQTPVHLMRISTRRSVELIAWGKSRGIPITASTTWMHLLLDSRAIASYNSSLRLNPPLGNLEDRTVLIDAISQGIIDMIAVDHHAYTYEEKTVPFAEAPTGTIGLQLALPLLWQELVETKKLSALQLWKVLSNIPCEYLGEPLSPIKAGSPLEFIIFDPKKSWEISPSNLYSLSHNTFWLGQKIKGKVIASFVK</sequence>
<dbReference type="PANTHER" id="PTHR43668:SF2">
    <property type="entry name" value="ALLANTOINASE"/>
    <property type="match status" value="1"/>
</dbReference>
<dbReference type="GO" id="GO:0046872">
    <property type="term" value="F:metal ion binding"/>
    <property type="evidence" value="ECO:0007669"/>
    <property type="project" value="InterPro"/>
</dbReference>
<dbReference type="EC" id="3.5.2.3" evidence="3"/>
<dbReference type="GO" id="GO:0005737">
    <property type="term" value="C:cytoplasm"/>
    <property type="evidence" value="ECO:0007669"/>
    <property type="project" value="TreeGrafter"/>
</dbReference>
<dbReference type="Pfam" id="PF12890">
    <property type="entry name" value="DHOase"/>
    <property type="match status" value="1"/>
</dbReference>
<dbReference type="PATRIC" id="fig|1527444.3.peg.613"/>
<dbReference type="InterPro" id="IPR004722">
    <property type="entry name" value="DHOase"/>
</dbReference>
<dbReference type="SUPFAM" id="SSF51338">
    <property type="entry name" value="Composite domain of metallo-dependent hydrolases"/>
    <property type="match status" value="1"/>
</dbReference>
<keyword evidence="3" id="KW-0378">Hydrolase</keyword>
<dbReference type="InterPro" id="IPR024403">
    <property type="entry name" value="DHOase_cat"/>
</dbReference>
<evidence type="ECO:0000313" key="3">
    <source>
        <dbReference type="EMBL" id="KFF41569.1"/>
    </source>
</evidence>
<dbReference type="GO" id="GO:0004151">
    <property type="term" value="F:dihydroorotase activity"/>
    <property type="evidence" value="ECO:0007669"/>
    <property type="project" value="UniProtKB-EC"/>
</dbReference>
<dbReference type="InterPro" id="IPR032466">
    <property type="entry name" value="Metal_Hydrolase"/>
</dbReference>
<dbReference type="NCBIfam" id="TIGR00857">
    <property type="entry name" value="pyrC_multi"/>
    <property type="match status" value="1"/>
</dbReference>
<dbReference type="STRING" id="1527444.ucyna2_00639"/>
<gene>
    <name evidence="3" type="ORF">ucyna2_00639</name>
</gene>
<dbReference type="Gene3D" id="2.30.40.10">
    <property type="entry name" value="Urease, subunit C, domain 1"/>
    <property type="match status" value="1"/>
</dbReference>
<dbReference type="Gene3D" id="3.20.20.140">
    <property type="entry name" value="Metal-dependent hydrolases"/>
    <property type="match status" value="1"/>
</dbReference>
<dbReference type="PANTHER" id="PTHR43668">
    <property type="entry name" value="ALLANTOINASE"/>
    <property type="match status" value="1"/>
</dbReference>
<organism evidence="3 4">
    <name type="scientific">Candidatus Atelocyanobacterium thalassa isolate SIO64986</name>
    <dbReference type="NCBI Taxonomy" id="1527444"/>
    <lineage>
        <taxon>Bacteria</taxon>
        <taxon>Bacillati</taxon>
        <taxon>Cyanobacteriota</taxon>
        <taxon>Cyanophyceae</taxon>
        <taxon>Oscillatoriophycideae</taxon>
        <taxon>Chroococcales</taxon>
        <taxon>Aphanothecaceae</taxon>
        <taxon>Candidatus Atelocyanobacterium</taxon>
        <taxon>Candidatus Atelocyanobacterium thalassae</taxon>
    </lineage>
</organism>
<protein>
    <submittedName>
        <fullName evidence="3">Dihydroorotase</fullName>
        <ecNumber evidence="3">3.5.2.3</ecNumber>
    </submittedName>
</protein>
<evidence type="ECO:0000256" key="1">
    <source>
        <dbReference type="ARBA" id="ARBA00022975"/>
    </source>
</evidence>
<dbReference type="InterPro" id="IPR011059">
    <property type="entry name" value="Metal-dep_hydrolase_composite"/>
</dbReference>
<accession>A0A086CHA5</accession>
<dbReference type="GO" id="GO:0004038">
    <property type="term" value="F:allantoinase activity"/>
    <property type="evidence" value="ECO:0007669"/>
    <property type="project" value="TreeGrafter"/>
</dbReference>
<dbReference type="Proteomes" id="UP000028922">
    <property type="component" value="Unassembled WGS sequence"/>
</dbReference>
<dbReference type="InterPro" id="IPR050138">
    <property type="entry name" value="DHOase/Allantoinase_Hydrolase"/>
</dbReference>
<dbReference type="NCBIfam" id="NF005614">
    <property type="entry name" value="PRK07369.1"/>
    <property type="match status" value="1"/>
</dbReference>
<feature type="domain" description="Dihydroorotase catalytic" evidence="2">
    <location>
        <begin position="58"/>
        <end position="237"/>
    </location>
</feature>
<comment type="caution">
    <text evidence="3">The sequence shown here is derived from an EMBL/GenBank/DDBJ whole genome shotgun (WGS) entry which is preliminary data.</text>
</comment>
<dbReference type="CDD" id="cd01317">
    <property type="entry name" value="DHOase_IIa"/>
    <property type="match status" value="1"/>
</dbReference>
<name>A0A086CHA5_9CHRO</name>
<dbReference type="eggNOG" id="COG0044">
    <property type="taxonomic scope" value="Bacteria"/>
</dbReference>
<evidence type="ECO:0000259" key="2">
    <source>
        <dbReference type="Pfam" id="PF12890"/>
    </source>
</evidence>
<reference evidence="3 4" key="1">
    <citation type="submission" date="2014-08" db="EMBL/GenBank/DDBJ databases">
        <title>Comparative genomics reveals surprising divergence of two closely related strains of uncultivated UCYN-A cyanobacteria.</title>
        <authorList>
            <person name="Bombar D."/>
            <person name="Heller P."/>
            <person name="Sanchez-Baracaldo P."/>
            <person name="Carter B.J."/>
            <person name="Zert J.P."/>
        </authorList>
    </citation>
    <scope>NUCLEOTIDE SEQUENCE [LARGE SCALE GENOMIC DNA]</scope>
</reference>
<dbReference type="SUPFAM" id="SSF51556">
    <property type="entry name" value="Metallo-dependent hydrolases"/>
    <property type="match status" value="1"/>
</dbReference>